<evidence type="ECO:0000256" key="2">
    <source>
        <dbReference type="SAM" id="Phobius"/>
    </source>
</evidence>
<keyword evidence="2" id="KW-0472">Membrane</keyword>
<dbReference type="PANTHER" id="PTHR46663">
    <property type="entry name" value="DIGUANYLATE CYCLASE DGCT-RELATED"/>
    <property type="match status" value="1"/>
</dbReference>
<evidence type="ECO:0000259" key="3">
    <source>
        <dbReference type="PROSITE" id="PS50887"/>
    </source>
</evidence>
<evidence type="ECO:0000313" key="5">
    <source>
        <dbReference type="Proteomes" id="UP001285263"/>
    </source>
</evidence>
<dbReference type="InterPro" id="IPR043128">
    <property type="entry name" value="Rev_trsase/Diguanyl_cyclase"/>
</dbReference>
<dbReference type="Proteomes" id="UP001285263">
    <property type="component" value="Unassembled WGS sequence"/>
</dbReference>
<keyword evidence="4" id="KW-0548">Nucleotidyltransferase</keyword>
<feature type="domain" description="GGDEF" evidence="3">
    <location>
        <begin position="435"/>
        <end position="570"/>
    </location>
</feature>
<keyword evidence="1" id="KW-0175">Coiled coil</keyword>
<evidence type="ECO:0000256" key="1">
    <source>
        <dbReference type="SAM" id="Coils"/>
    </source>
</evidence>
<dbReference type="PROSITE" id="PS50887">
    <property type="entry name" value="GGDEF"/>
    <property type="match status" value="1"/>
</dbReference>
<dbReference type="NCBIfam" id="TIGR00254">
    <property type="entry name" value="GGDEF"/>
    <property type="match status" value="1"/>
</dbReference>
<keyword evidence="2" id="KW-1133">Transmembrane helix</keyword>
<organism evidence="4 5">
    <name type="scientific">Roseateles agri</name>
    <dbReference type="NCBI Taxonomy" id="3098619"/>
    <lineage>
        <taxon>Bacteria</taxon>
        <taxon>Pseudomonadati</taxon>
        <taxon>Pseudomonadota</taxon>
        <taxon>Betaproteobacteria</taxon>
        <taxon>Burkholderiales</taxon>
        <taxon>Sphaerotilaceae</taxon>
        <taxon>Roseateles</taxon>
    </lineage>
</organism>
<evidence type="ECO:0000313" key="4">
    <source>
        <dbReference type="EMBL" id="MDY0748874.1"/>
    </source>
</evidence>
<dbReference type="SMART" id="SM00267">
    <property type="entry name" value="GGDEF"/>
    <property type="match status" value="1"/>
</dbReference>
<dbReference type="CDD" id="cd12914">
    <property type="entry name" value="PDC1_DGC_like"/>
    <property type="match status" value="1"/>
</dbReference>
<dbReference type="SUPFAM" id="SSF55073">
    <property type="entry name" value="Nucleotide cyclase"/>
    <property type="match status" value="1"/>
</dbReference>
<sequence length="575" mass="62773">MAALDSTGTPVRGISLRTWLTAAVFLAAVAAVLTCALLIDRFTRAHAERSAVESMHQLSTDFRDALDRGMAQQFQEIRVLADLDSFRRVDKPLEVRRALDAAHAGFPHFAWMGLTDPQGKVLAAAGGLLEGANVSKRPWWQGAQQSPFVGDVHGAVLLEKLLPKQDEPWRFVDFAVPIRDGSGELQGVFGAHLSWAWARQIKDELIDSALHVHEAQALVLAKDGTVLLGPPGSEGKKLPELRPELLEDSATTRQMHAEGQDWFVVTAKTQGRGDYPGMGWVVMLRKPVSVALADFYRLRLQIALAALALAALGMPLAWLLARRLTAPLVELCDAVSARQHLGEKGLPRLRGFREVALLSNALADLSERQAEQDALLERRVAERTEELQQANEQLEASEARLDQLSRIDALTGLANRRQFNETLPEAMARTRRRGRMMALLYLDLDKFKAINDTLGHAAGDTVLKEFGRRLSGCVRETDMVARLGGDEFVLIIEGLASGADVEQVANKILGEMAWPFEMGDGEEREVATSIGIATYLDEPGLSDEQLLGRADAALYAAKAAGRGIYRIAPAASPAA</sequence>
<feature type="transmembrane region" description="Helical" evidence="2">
    <location>
        <begin position="20"/>
        <end position="39"/>
    </location>
</feature>
<dbReference type="RefSeq" id="WP_320426844.1">
    <property type="nucleotide sequence ID" value="NZ_JAXCLA010000012.1"/>
</dbReference>
<feature type="coiled-coil region" evidence="1">
    <location>
        <begin position="373"/>
        <end position="407"/>
    </location>
</feature>
<dbReference type="EC" id="2.7.7.65" evidence="4"/>
<dbReference type="InterPro" id="IPR000160">
    <property type="entry name" value="GGDEF_dom"/>
</dbReference>
<name>A0ABU5DTQ2_9BURK</name>
<dbReference type="InterPro" id="IPR052163">
    <property type="entry name" value="DGC-Regulatory_Protein"/>
</dbReference>
<comment type="caution">
    <text evidence="4">The sequence shown here is derived from an EMBL/GenBank/DDBJ whole genome shotgun (WGS) entry which is preliminary data.</text>
</comment>
<gene>
    <name evidence="4" type="ORF">SNE35_30525</name>
</gene>
<accession>A0ABU5DTQ2</accession>
<dbReference type="Pfam" id="PF00990">
    <property type="entry name" value="GGDEF"/>
    <property type="match status" value="1"/>
</dbReference>
<dbReference type="Gene3D" id="3.30.70.270">
    <property type="match status" value="1"/>
</dbReference>
<dbReference type="EMBL" id="JAXCLA010000012">
    <property type="protein sequence ID" value="MDY0748874.1"/>
    <property type="molecule type" value="Genomic_DNA"/>
</dbReference>
<protein>
    <submittedName>
        <fullName evidence="4">Diguanylate cyclase</fullName>
        <ecNumber evidence="4">2.7.7.65</ecNumber>
    </submittedName>
</protein>
<dbReference type="PANTHER" id="PTHR46663:SF2">
    <property type="entry name" value="GGDEF DOMAIN-CONTAINING PROTEIN"/>
    <property type="match status" value="1"/>
</dbReference>
<proteinExistence type="predicted"/>
<dbReference type="CDD" id="cd01949">
    <property type="entry name" value="GGDEF"/>
    <property type="match status" value="1"/>
</dbReference>
<keyword evidence="2" id="KW-0812">Transmembrane</keyword>
<reference evidence="4 5" key="1">
    <citation type="submission" date="2023-11" db="EMBL/GenBank/DDBJ databases">
        <title>Paucibacter sp. nov., isolated from fresh soil in Korea.</title>
        <authorList>
            <person name="Le N.T.T."/>
        </authorList>
    </citation>
    <scope>NUCLEOTIDE SEQUENCE [LARGE SCALE GENOMIC DNA]</scope>
    <source>
        <strain evidence="4 5">R3-3</strain>
    </source>
</reference>
<keyword evidence="4" id="KW-0808">Transferase</keyword>
<dbReference type="Gene3D" id="3.30.450.20">
    <property type="entry name" value="PAS domain"/>
    <property type="match status" value="1"/>
</dbReference>
<dbReference type="InterPro" id="IPR029787">
    <property type="entry name" value="Nucleotide_cyclase"/>
</dbReference>
<dbReference type="GO" id="GO:0052621">
    <property type="term" value="F:diguanylate cyclase activity"/>
    <property type="evidence" value="ECO:0007669"/>
    <property type="project" value="UniProtKB-EC"/>
</dbReference>
<keyword evidence="5" id="KW-1185">Reference proteome</keyword>
<feature type="transmembrane region" description="Helical" evidence="2">
    <location>
        <begin position="302"/>
        <end position="321"/>
    </location>
</feature>